<reference evidence="2" key="1">
    <citation type="submission" date="2023-06" db="EMBL/GenBank/DDBJ databases">
        <authorList>
            <person name="Delattre M."/>
        </authorList>
    </citation>
    <scope>NUCLEOTIDE SEQUENCE</scope>
    <source>
        <strain evidence="2">AF72</strain>
    </source>
</reference>
<sequence length="214" mass="23367">MKLHLIDAQSGETHDVEIPADTPFNDFKRMIAEKFGISTFVVVLGGRYLNHGPETTLEKAGIVSGDKLRIYRGAVSAEPQSSSLAPPEPRPHRDFSSADLPADAPNISLGPEQQHRVRPHGRTGDPDVEFFRPGDDPSDPLRTRGGHNAPNPNPLQIDPRRPLAPLGHPGGPLGPNNQGFDPFNPAGELMPGRPRHDPTAPRIFPFNPTDRDYI</sequence>
<protein>
    <recommendedName>
        <fullName evidence="4">Ubiquitin-like domain-containing protein</fullName>
    </recommendedName>
</protein>
<feature type="compositionally biased region" description="Basic and acidic residues" evidence="1">
    <location>
        <begin position="122"/>
        <end position="142"/>
    </location>
</feature>
<dbReference type="InterPro" id="IPR029071">
    <property type="entry name" value="Ubiquitin-like_domsf"/>
</dbReference>
<comment type="caution">
    <text evidence="2">The sequence shown here is derived from an EMBL/GenBank/DDBJ whole genome shotgun (WGS) entry which is preliminary data.</text>
</comment>
<evidence type="ECO:0000256" key="1">
    <source>
        <dbReference type="SAM" id="MobiDB-lite"/>
    </source>
</evidence>
<proteinExistence type="predicted"/>
<dbReference type="SUPFAM" id="SSF54236">
    <property type="entry name" value="Ubiquitin-like"/>
    <property type="match status" value="1"/>
</dbReference>
<evidence type="ECO:0000313" key="3">
    <source>
        <dbReference type="Proteomes" id="UP001177023"/>
    </source>
</evidence>
<dbReference type="EMBL" id="CATQJA010002657">
    <property type="protein sequence ID" value="CAJ0579438.1"/>
    <property type="molecule type" value="Genomic_DNA"/>
</dbReference>
<feature type="non-terminal residue" evidence="2">
    <location>
        <position position="214"/>
    </location>
</feature>
<dbReference type="CDD" id="cd17039">
    <property type="entry name" value="Ubl_ubiquitin_like"/>
    <property type="match status" value="1"/>
</dbReference>
<name>A0AA36G628_9BILA</name>
<keyword evidence="3" id="KW-1185">Reference proteome</keyword>
<accession>A0AA36G628</accession>
<dbReference type="AlphaFoldDB" id="A0AA36G628"/>
<evidence type="ECO:0008006" key="4">
    <source>
        <dbReference type="Google" id="ProtNLM"/>
    </source>
</evidence>
<gene>
    <name evidence="2" type="ORF">MSPICULIGERA_LOCUS17657</name>
</gene>
<feature type="region of interest" description="Disordered" evidence="1">
    <location>
        <begin position="75"/>
        <end position="214"/>
    </location>
</feature>
<evidence type="ECO:0000313" key="2">
    <source>
        <dbReference type="EMBL" id="CAJ0579438.1"/>
    </source>
</evidence>
<organism evidence="2 3">
    <name type="scientific">Mesorhabditis spiculigera</name>
    <dbReference type="NCBI Taxonomy" id="96644"/>
    <lineage>
        <taxon>Eukaryota</taxon>
        <taxon>Metazoa</taxon>
        <taxon>Ecdysozoa</taxon>
        <taxon>Nematoda</taxon>
        <taxon>Chromadorea</taxon>
        <taxon>Rhabditida</taxon>
        <taxon>Rhabditina</taxon>
        <taxon>Rhabditomorpha</taxon>
        <taxon>Rhabditoidea</taxon>
        <taxon>Rhabditidae</taxon>
        <taxon>Mesorhabditinae</taxon>
        <taxon>Mesorhabditis</taxon>
    </lineage>
</organism>
<dbReference type="Proteomes" id="UP001177023">
    <property type="component" value="Unassembled WGS sequence"/>
</dbReference>